<evidence type="ECO:0000313" key="2">
    <source>
        <dbReference type="EMBL" id="EMI23189.1"/>
    </source>
</evidence>
<name>M5SAK1_9BACT</name>
<evidence type="ECO:0000256" key="1">
    <source>
        <dbReference type="SAM" id="Phobius"/>
    </source>
</evidence>
<gene>
    <name evidence="2" type="ORF">RESH_06228</name>
</gene>
<accession>M5SAK1</accession>
<feature type="transmembrane region" description="Helical" evidence="1">
    <location>
        <begin position="85"/>
        <end position="102"/>
    </location>
</feature>
<feature type="transmembrane region" description="Helical" evidence="1">
    <location>
        <begin position="114"/>
        <end position="141"/>
    </location>
</feature>
<dbReference type="STRING" id="1263868.RESH_06228"/>
<proteinExistence type="predicted"/>
<keyword evidence="1" id="KW-1133">Transmembrane helix</keyword>
<comment type="caution">
    <text evidence="2">The sequence shown here is derived from an EMBL/GenBank/DDBJ whole genome shotgun (WGS) entry which is preliminary data.</text>
</comment>
<protein>
    <submittedName>
        <fullName evidence="2">Membrane protein</fullName>
    </submittedName>
</protein>
<dbReference type="EMBL" id="ANOF01000205">
    <property type="protein sequence ID" value="EMI23189.1"/>
    <property type="molecule type" value="Genomic_DNA"/>
</dbReference>
<sequence length="143" mass="15860">MVVFACDFQCQTERKRETILNEDPYQPPNEDNAVEDAPISGPSFLPSTPLKTFGLAVIVFPVLSVIDLFVDSLTGASTSNTPNSLPPLFLVIGWLVGGYLWIRAFRLLHRIRPLLSPTVFAVFTMPVWFVVSGILALPIIMVR</sequence>
<dbReference type="PATRIC" id="fig|1263868.3.peg.6758"/>
<reference evidence="2 3" key="1">
    <citation type="journal article" date="2013" name="Mar. Genomics">
        <title>Expression of sulfatases in Rhodopirellula baltica and the diversity of sulfatases in the genus Rhodopirellula.</title>
        <authorList>
            <person name="Wegner C.E."/>
            <person name="Richter-Heitmann T."/>
            <person name="Klindworth A."/>
            <person name="Klockow C."/>
            <person name="Richter M."/>
            <person name="Achstetter T."/>
            <person name="Glockner F.O."/>
            <person name="Harder J."/>
        </authorList>
    </citation>
    <scope>NUCLEOTIDE SEQUENCE [LARGE SCALE GENOMIC DNA]</scope>
    <source>
        <strain evidence="2 3">SH398</strain>
    </source>
</reference>
<organism evidence="2 3">
    <name type="scientific">Rhodopirellula europaea SH398</name>
    <dbReference type="NCBI Taxonomy" id="1263868"/>
    <lineage>
        <taxon>Bacteria</taxon>
        <taxon>Pseudomonadati</taxon>
        <taxon>Planctomycetota</taxon>
        <taxon>Planctomycetia</taxon>
        <taxon>Pirellulales</taxon>
        <taxon>Pirellulaceae</taxon>
        <taxon>Rhodopirellula</taxon>
    </lineage>
</organism>
<dbReference type="Proteomes" id="UP000011996">
    <property type="component" value="Unassembled WGS sequence"/>
</dbReference>
<keyword evidence="1" id="KW-0812">Transmembrane</keyword>
<keyword evidence="1" id="KW-0472">Membrane</keyword>
<dbReference type="AlphaFoldDB" id="M5SAK1"/>
<feature type="transmembrane region" description="Helical" evidence="1">
    <location>
        <begin position="53"/>
        <end position="73"/>
    </location>
</feature>
<evidence type="ECO:0000313" key="3">
    <source>
        <dbReference type="Proteomes" id="UP000011996"/>
    </source>
</evidence>